<reference evidence="2 3" key="1">
    <citation type="submission" date="2016-10" db="EMBL/GenBank/DDBJ databases">
        <authorList>
            <person name="de Groot N.N."/>
        </authorList>
    </citation>
    <scope>NUCLEOTIDE SEQUENCE [LARGE SCALE GENOMIC DNA]</scope>
    <source>
        <strain evidence="2 3">DSM 21668</strain>
    </source>
</reference>
<name>A0A1G9N031_9BACT</name>
<gene>
    <name evidence="2" type="ORF">SAMN04488090_1813</name>
</gene>
<evidence type="ECO:0000313" key="3">
    <source>
        <dbReference type="Proteomes" id="UP000198901"/>
    </source>
</evidence>
<feature type="domain" description="NAD(P)-binding" evidence="1">
    <location>
        <begin position="21"/>
        <end position="163"/>
    </location>
</feature>
<dbReference type="RefSeq" id="WP_245689891.1">
    <property type="nucleotide sequence ID" value="NZ_FNGS01000003.1"/>
</dbReference>
<protein>
    <submittedName>
        <fullName evidence="2">Uncharacterized conserved protein YbjT, contains NAD(P)-binding and DUF2867 domains</fullName>
    </submittedName>
</protein>
<dbReference type="PANTHER" id="PTHR14097">
    <property type="entry name" value="OXIDOREDUCTASE HTATIP2"/>
    <property type="match status" value="1"/>
</dbReference>
<dbReference type="Proteomes" id="UP000198901">
    <property type="component" value="Unassembled WGS sequence"/>
</dbReference>
<evidence type="ECO:0000259" key="1">
    <source>
        <dbReference type="Pfam" id="PF13460"/>
    </source>
</evidence>
<dbReference type="STRING" id="563176.SAMN04488090_1813"/>
<proteinExistence type="predicted"/>
<dbReference type="Gene3D" id="3.40.50.720">
    <property type="entry name" value="NAD(P)-binding Rossmann-like Domain"/>
    <property type="match status" value="1"/>
</dbReference>
<dbReference type="Pfam" id="PF13460">
    <property type="entry name" value="NAD_binding_10"/>
    <property type="match status" value="1"/>
</dbReference>
<sequence length="230" mass="25578">METVSRPTAPMTTPRTALLAGASGLIGNYLIFKLLKSDEYDRVISLSRRPLHLKHPKLEERVVDFDHLRPEDVAGAEVVFCCLGTTIRQAGSQEAFRKVDFTYPIEIARLALAAGARHYLLISSVGADASSRIFYSRVKGEVEQAIARIGFPSYTVLRPSILLGKRKQFRPGEIFGKVADWLLTPVSLLIPPLRRYRGIQAGKVADAMITLSREPVAGMQVLESEQLQRF</sequence>
<dbReference type="PANTHER" id="PTHR14097:SF7">
    <property type="entry name" value="OXIDOREDUCTASE HTATIP2"/>
    <property type="match status" value="1"/>
</dbReference>
<organism evidence="2 3">
    <name type="scientific">Siphonobacter aquaeclarae</name>
    <dbReference type="NCBI Taxonomy" id="563176"/>
    <lineage>
        <taxon>Bacteria</taxon>
        <taxon>Pseudomonadati</taxon>
        <taxon>Bacteroidota</taxon>
        <taxon>Cytophagia</taxon>
        <taxon>Cytophagales</taxon>
        <taxon>Cytophagaceae</taxon>
        <taxon>Siphonobacter</taxon>
    </lineage>
</organism>
<evidence type="ECO:0000313" key="2">
    <source>
        <dbReference type="EMBL" id="SDL79882.1"/>
    </source>
</evidence>
<dbReference type="InterPro" id="IPR016040">
    <property type="entry name" value="NAD(P)-bd_dom"/>
</dbReference>
<dbReference type="SUPFAM" id="SSF51735">
    <property type="entry name" value="NAD(P)-binding Rossmann-fold domains"/>
    <property type="match status" value="1"/>
</dbReference>
<accession>A0A1G9N031</accession>
<dbReference type="AlphaFoldDB" id="A0A1G9N031"/>
<dbReference type="EMBL" id="FNGS01000003">
    <property type="protein sequence ID" value="SDL79882.1"/>
    <property type="molecule type" value="Genomic_DNA"/>
</dbReference>
<keyword evidence="3" id="KW-1185">Reference proteome</keyword>
<dbReference type="InterPro" id="IPR036291">
    <property type="entry name" value="NAD(P)-bd_dom_sf"/>
</dbReference>